<accession>A0A5J4UAA6</accession>
<dbReference type="OrthoDB" id="6372211at2759"/>
<name>A0A5J4UAA6_9EUKA</name>
<sequence>MIGRKSTLNDCCNHGKVQYPPVPEFSGIMKEIFNKVHPIHLNFMEYIRNYNSALACASLSGDIQVIPGRGPYILRFQAIPMVQVGPLYLEKNNPSYVQLYKVNTREACTRRNTNNENEQCDNELMDLLIQWMEDNNPYAVNFRSLKNKLDEEIEAAQNEGRAIQDSQLYFMKKGTGHKEKVYSLPSADEIAAV</sequence>
<evidence type="ECO:0000313" key="3">
    <source>
        <dbReference type="Proteomes" id="UP000324800"/>
    </source>
</evidence>
<keyword evidence="1" id="KW-0175">Coiled coil</keyword>
<feature type="coiled-coil region" evidence="1">
    <location>
        <begin position="110"/>
        <end position="166"/>
    </location>
</feature>
<organism evidence="2 3">
    <name type="scientific">Streblomastix strix</name>
    <dbReference type="NCBI Taxonomy" id="222440"/>
    <lineage>
        <taxon>Eukaryota</taxon>
        <taxon>Metamonada</taxon>
        <taxon>Preaxostyla</taxon>
        <taxon>Oxymonadida</taxon>
        <taxon>Streblomastigidae</taxon>
        <taxon>Streblomastix</taxon>
    </lineage>
</organism>
<gene>
    <name evidence="2" type="ORF">EZS28_037135</name>
</gene>
<dbReference type="PANTHER" id="PTHR45786:SF74">
    <property type="entry name" value="ATP-DEPENDENT DNA HELICASE"/>
    <property type="match status" value="1"/>
</dbReference>
<evidence type="ECO:0000313" key="2">
    <source>
        <dbReference type="EMBL" id="KAA6367338.1"/>
    </source>
</evidence>
<dbReference type="AlphaFoldDB" id="A0A5J4UAA6"/>
<dbReference type="PANTHER" id="PTHR45786">
    <property type="entry name" value="DNA BINDING PROTEIN-LIKE"/>
    <property type="match status" value="1"/>
</dbReference>
<comment type="caution">
    <text evidence="2">The sequence shown here is derived from an EMBL/GenBank/DDBJ whole genome shotgun (WGS) entry which is preliminary data.</text>
</comment>
<proteinExistence type="predicted"/>
<dbReference type="EMBL" id="SNRW01018438">
    <property type="protein sequence ID" value="KAA6367338.1"/>
    <property type="molecule type" value="Genomic_DNA"/>
</dbReference>
<protein>
    <submittedName>
        <fullName evidence="2">Uncharacterized protein</fullName>
    </submittedName>
</protein>
<dbReference type="Proteomes" id="UP000324800">
    <property type="component" value="Unassembled WGS sequence"/>
</dbReference>
<reference evidence="2 3" key="1">
    <citation type="submission" date="2019-03" db="EMBL/GenBank/DDBJ databases">
        <title>Single cell metagenomics reveals metabolic interactions within the superorganism composed of flagellate Streblomastix strix and complex community of Bacteroidetes bacteria on its surface.</title>
        <authorList>
            <person name="Treitli S.C."/>
            <person name="Kolisko M."/>
            <person name="Husnik F."/>
            <person name="Keeling P."/>
            <person name="Hampl V."/>
        </authorList>
    </citation>
    <scope>NUCLEOTIDE SEQUENCE [LARGE SCALE GENOMIC DNA]</scope>
    <source>
        <strain evidence="2">ST1C</strain>
    </source>
</reference>
<evidence type="ECO:0000256" key="1">
    <source>
        <dbReference type="SAM" id="Coils"/>
    </source>
</evidence>